<sequence length="388" mass="43025">METPTTTRVLRLLTCDDQRPCDAVEPPRWVLVVLGHIKSFRTSLVWWAINRTLLYQDFLQALVQSSALTGSKNMAGAPTLFRVKESDYSRLYAHLSPLLPQSLAILGPIEQHRDQSFDTPIWASFPSDEPPPTLFALFTIAGYQSRFFCSADASHEQPTPEQEAFVASFMESSVRAAYTHVAETRGLGDIAEGLIVGSVHGKWESGLRALPFTTRSFPVHKIVLPPSAARMFAEGASDENLPLGARVTKLEKSDLDMVVGYNKVQRPTWYVEGRLQQSVCIRVPGPEGAEVSVAWAFVHADSSLGQLHVVDAFRRRGLGREVLRRIVALRLAGAEGRTVHAPNELKDMTDGWNMVDAVVGNEGVGFYTRLEGWEEAWTTAWMTFNAPS</sequence>
<proteinExistence type="predicted"/>
<reference evidence="1 2" key="1">
    <citation type="journal article" date="2016" name="Mol. Biol. Evol.">
        <title>Comparative Genomics of Early-Diverging Mushroom-Forming Fungi Provides Insights into the Origins of Lignocellulose Decay Capabilities.</title>
        <authorList>
            <person name="Nagy L.G."/>
            <person name="Riley R."/>
            <person name="Tritt A."/>
            <person name="Adam C."/>
            <person name="Daum C."/>
            <person name="Floudas D."/>
            <person name="Sun H."/>
            <person name="Yadav J.S."/>
            <person name="Pangilinan J."/>
            <person name="Larsson K.H."/>
            <person name="Matsuura K."/>
            <person name="Barry K."/>
            <person name="Labutti K."/>
            <person name="Kuo R."/>
            <person name="Ohm R.A."/>
            <person name="Bhattacharya S.S."/>
            <person name="Shirouzu T."/>
            <person name="Yoshinaga Y."/>
            <person name="Martin F.M."/>
            <person name="Grigoriev I.V."/>
            <person name="Hibbett D.S."/>
        </authorList>
    </citation>
    <scope>NUCLEOTIDE SEQUENCE [LARGE SCALE GENOMIC DNA]</scope>
    <source>
        <strain evidence="1 2">L-15889</strain>
    </source>
</reference>
<dbReference type="Proteomes" id="UP000076727">
    <property type="component" value="Unassembled WGS sequence"/>
</dbReference>
<dbReference type="OrthoDB" id="61870at2759"/>
<dbReference type="SUPFAM" id="SSF55729">
    <property type="entry name" value="Acyl-CoA N-acyltransferases (Nat)"/>
    <property type="match status" value="1"/>
</dbReference>
<evidence type="ECO:0000313" key="1">
    <source>
        <dbReference type="EMBL" id="KZT73145.1"/>
    </source>
</evidence>
<dbReference type="InterPro" id="IPR016181">
    <property type="entry name" value="Acyl_CoA_acyltransferase"/>
</dbReference>
<evidence type="ECO:0008006" key="3">
    <source>
        <dbReference type="Google" id="ProtNLM"/>
    </source>
</evidence>
<dbReference type="AlphaFoldDB" id="A0A165TAA5"/>
<protein>
    <recommendedName>
        <fullName evidence="3">N-acetyltransferase domain-containing protein</fullName>
    </recommendedName>
</protein>
<keyword evidence="2" id="KW-1185">Reference proteome</keyword>
<dbReference type="Gene3D" id="3.40.630.30">
    <property type="match status" value="1"/>
</dbReference>
<accession>A0A165TAA5</accession>
<evidence type="ECO:0000313" key="2">
    <source>
        <dbReference type="Proteomes" id="UP000076727"/>
    </source>
</evidence>
<name>A0A165TAA5_9APHY</name>
<gene>
    <name evidence="1" type="ORF">DAEQUDRAFT_509052</name>
</gene>
<dbReference type="EMBL" id="KV429038">
    <property type="protein sequence ID" value="KZT73145.1"/>
    <property type="molecule type" value="Genomic_DNA"/>
</dbReference>
<organism evidence="1 2">
    <name type="scientific">Daedalea quercina L-15889</name>
    <dbReference type="NCBI Taxonomy" id="1314783"/>
    <lineage>
        <taxon>Eukaryota</taxon>
        <taxon>Fungi</taxon>
        <taxon>Dikarya</taxon>
        <taxon>Basidiomycota</taxon>
        <taxon>Agaricomycotina</taxon>
        <taxon>Agaricomycetes</taxon>
        <taxon>Polyporales</taxon>
        <taxon>Fomitopsis</taxon>
    </lineage>
</organism>